<feature type="transmembrane region" description="Helical" evidence="8">
    <location>
        <begin position="875"/>
        <end position="895"/>
    </location>
</feature>
<feature type="transmembrane region" description="Helical" evidence="8">
    <location>
        <begin position="788"/>
        <end position="806"/>
    </location>
</feature>
<protein>
    <recommendedName>
        <fullName evidence="13">ABC transporter ATP-binding protein</fullName>
    </recommendedName>
</protein>
<feature type="transmembrane region" description="Helical" evidence="8">
    <location>
        <begin position="52"/>
        <end position="74"/>
    </location>
</feature>
<evidence type="ECO:0000256" key="7">
    <source>
        <dbReference type="SAM" id="MobiDB-lite"/>
    </source>
</evidence>
<feature type="transmembrane region" description="Helical" evidence="8">
    <location>
        <begin position="684"/>
        <end position="704"/>
    </location>
</feature>
<feature type="transmembrane region" description="Helical" evidence="8">
    <location>
        <begin position="759"/>
        <end position="782"/>
    </location>
</feature>
<evidence type="ECO:0000256" key="1">
    <source>
        <dbReference type="ARBA" id="ARBA00004651"/>
    </source>
</evidence>
<dbReference type="SMART" id="SM00382">
    <property type="entry name" value="AAA"/>
    <property type="match status" value="2"/>
</dbReference>
<keyword evidence="2 8" id="KW-0812">Transmembrane</keyword>
<feature type="transmembrane region" description="Helical" evidence="8">
    <location>
        <begin position="649"/>
        <end position="672"/>
    </location>
</feature>
<evidence type="ECO:0008006" key="13">
    <source>
        <dbReference type="Google" id="ProtNLM"/>
    </source>
</evidence>
<dbReference type="EMBL" id="AP026800">
    <property type="protein sequence ID" value="BDR53919.1"/>
    <property type="molecule type" value="Genomic_DNA"/>
</dbReference>
<dbReference type="SUPFAM" id="SSF90123">
    <property type="entry name" value="ABC transporter transmembrane region"/>
    <property type="match status" value="2"/>
</dbReference>
<dbReference type="PROSITE" id="PS50893">
    <property type="entry name" value="ABC_TRANSPORTER_2"/>
    <property type="match status" value="2"/>
</dbReference>
<keyword evidence="12" id="KW-1185">Reference proteome</keyword>
<sequence length="1186" mass="126924">MISKDLLKLPGADLRRSITIGVLQAVGALAEIFMLLLAIFGLGQLFGLGAPIWIAIFVTDPLTAIIWLLALAAIKCLCVMVANQTALKISGTMGEALSQDLYLSLFNPEQEIEQADEASESSSNQSMAMLSTEGIKSVCTYFTTYVPALVQTLLMIVVAALVLIPLNWAAGIIVILGMIALPFSANMLRSKEIAQQVAHMKKYDHVGVRFEEALRGLSTLKIFHADQREAEKLSEDSEGFRKTTMELLAGQLRSLIGSDTVIYLAVILATVVTILMGRANPLALMTAVAIAAASVRLFTPERQMVYLTHAGTVALKHGKAIMKARANRSSERTAASAQAGTDAPQTFSRLTDGIHLQDLSYTYPSGFQALESINLDLPAQGRFGLVGASGSGKSTLASLLAGRLTGYQGSLTIDGQEISTLGQEQLIGIETLVKGSDHIFTGSVRSNLDPAGIGYSDDDLMQALYKADLQDLVADRGGLDSPIEQAGSNLSGGQRQRLSIARAILRHSPVYIFDEATSAVDRDHDQALSALMDELGKEALVVTITHRLAGVRNADRIVMLDQGHIVQSGTFAELTAQDGPFAQQWQEQNQLELLASANPQTSAATYSSQSAASQAESEPEAEAAPAGAFATMKRMAQSMRPLMSIELKAIVFGTLGHLFSTWSIMCGAAAVIGFFTTGTSLSRYWQALALAAVVMALLRGPMAYEEQLFNHQMAFSTLRNIRNTVFDKMRTLAPAKLQERGRGNLVTVITNDIELLEIFYAHTLSPITIAALTAVINTIVLAFLSPRLALVALICYLIIGLVIPLLSAKPTFRVALAERNAQGSLHSLLLETLEGRRELIGLGASAQTRSRLIDATDNMLDARSDTEFNNGWNNVFTQTATLLALTAFAAASWIVALEGQIAFPALIVAFVGFASSFAPLVSVARLGSGLQPTLAAARRVFSLMDEKPAVQELEEGTQVSEFTGISARDLSFAYTTAEGSSKPILDQVSFDITPGTVVGVQGDNGAGKSTLIDLLMRFRERSGGQLTFSGEPIDSIRTADLRNLETLVSQDTFIFSESLASNIAVAKPDASLEEIAQVVEQARLGDVIAQLDGGLDHVLTANGAELSEGQKQRVAVARAFLSEAPFLALDEPTSNMDALLEGQIIDALVSNQASKTYLIVSHRPAVLAHAQQLLTLSEGKLAPAQQ</sequence>
<feature type="domain" description="ABC transporter" evidence="9">
    <location>
        <begin position="965"/>
        <end position="1186"/>
    </location>
</feature>
<dbReference type="InterPro" id="IPR003593">
    <property type="entry name" value="AAA+_ATPase"/>
</dbReference>
<evidence type="ECO:0000256" key="8">
    <source>
        <dbReference type="SAM" id="Phobius"/>
    </source>
</evidence>
<feature type="domain" description="ABC transporter" evidence="9">
    <location>
        <begin position="354"/>
        <end position="587"/>
    </location>
</feature>
<gene>
    <name evidence="11" type="ORF">KIMH_00300</name>
</gene>
<dbReference type="InterPro" id="IPR027417">
    <property type="entry name" value="P-loop_NTPase"/>
</dbReference>
<keyword evidence="4" id="KW-0067">ATP-binding</keyword>
<evidence type="ECO:0000256" key="3">
    <source>
        <dbReference type="ARBA" id="ARBA00022741"/>
    </source>
</evidence>
<dbReference type="Pfam" id="PF00664">
    <property type="entry name" value="ABC_membrane"/>
    <property type="match status" value="2"/>
</dbReference>
<dbReference type="InterPro" id="IPR036640">
    <property type="entry name" value="ABC1_TM_sf"/>
</dbReference>
<reference evidence="11 12" key="1">
    <citation type="journal article" date="2023" name="Microbiol. Spectr.">
        <title>Symbiosis of Carpenter Bees with Uncharacterized Lactic Acid Bacteria Showing NAD Auxotrophy.</title>
        <authorList>
            <person name="Kawasaki S."/>
            <person name="Ozawa K."/>
            <person name="Mori T."/>
            <person name="Yamamoto A."/>
            <person name="Ito M."/>
            <person name="Ohkuma M."/>
            <person name="Sakamoto M."/>
            <person name="Matsutani M."/>
        </authorList>
    </citation>
    <scope>NUCLEOTIDE SEQUENCE [LARGE SCALE GENOMIC DNA]</scope>
    <source>
        <strain evidence="11 12">KimH</strain>
    </source>
</reference>
<evidence type="ECO:0000313" key="12">
    <source>
        <dbReference type="Proteomes" id="UP001321748"/>
    </source>
</evidence>
<feature type="transmembrane region" description="Helical" evidence="8">
    <location>
        <begin position="138"/>
        <end position="162"/>
    </location>
</feature>
<dbReference type="PANTHER" id="PTHR43394:SF1">
    <property type="entry name" value="ATP-BINDING CASSETTE SUB-FAMILY B MEMBER 10, MITOCHONDRIAL"/>
    <property type="match status" value="1"/>
</dbReference>
<dbReference type="SUPFAM" id="SSF52540">
    <property type="entry name" value="P-loop containing nucleoside triphosphate hydrolases"/>
    <property type="match status" value="2"/>
</dbReference>
<dbReference type="InterPro" id="IPR003439">
    <property type="entry name" value="ABC_transporter-like_ATP-bd"/>
</dbReference>
<dbReference type="PROSITE" id="PS00211">
    <property type="entry name" value="ABC_TRANSPORTER_1"/>
    <property type="match status" value="1"/>
</dbReference>
<name>A0ABN6SE32_9BIFI</name>
<dbReference type="PROSITE" id="PS50929">
    <property type="entry name" value="ABC_TM1F"/>
    <property type="match status" value="2"/>
</dbReference>
<dbReference type="PANTHER" id="PTHR43394">
    <property type="entry name" value="ATP-DEPENDENT PERMEASE MDL1, MITOCHONDRIAL"/>
    <property type="match status" value="1"/>
</dbReference>
<evidence type="ECO:0000259" key="10">
    <source>
        <dbReference type="PROSITE" id="PS50929"/>
    </source>
</evidence>
<dbReference type="Gene3D" id="1.20.1560.10">
    <property type="entry name" value="ABC transporter type 1, transmembrane domain"/>
    <property type="match status" value="2"/>
</dbReference>
<dbReference type="InterPro" id="IPR011527">
    <property type="entry name" value="ABC1_TM_dom"/>
</dbReference>
<feature type="transmembrane region" description="Helical" evidence="8">
    <location>
        <begin position="168"/>
        <end position="188"/>
    </location>
</feature>
<feature type="transmembrane region" description="Helical" evidence="8">
    <location>
        <begin position="255"/>
        <end position="276"/>
    </location>
</feature>
<feature type="region of interest" description="Disordered" evidence="7">
    <location>
        <begin position="605"/>
        <end position="626"/>
    </location>
</feature>
<dbReference type="InterPro" id="IPR017871">
    <property type="entry name" value="ABC_transporter-like_CS"/>
</dbReference>
<dbReference type="Proteomes" id="UP001321748">
    <property type="component" value="Chromosome"/>
</dbReference>
<evidence type="ECO:0000259" key="9">
    <source>
        <dbReference type="PROSITE" id="PS50893"/>
    </source>
</evidence>
<keyword evidence="6 8" id="KW-0472">Membrane</keyword>
<organism evidence="11 12">
    <name type="scientific">Bombiscardovia apis</name>
    <dbReference type="NCBI Taxonomy" id="2932182"/>
    <lineage>
        <taxon>Bacteria</taxon>
        <taxon>Bacillati</taxon>
        <taxon>Actinomycetota</taxon>
        <taxon>Actinomycetes</taxon>
        <taxon>Bifidobacteriales</taxon>
        <taxon>Bifidobacteriaceae</taxon>
        <taxon>Bombiscardovia</taxon>
    </lineage>
</organism>
<keyword evidence="3" id="KW-0547">Nucleotide-binding</keyword>
<evidence type="ECO:0000256" key="4">
    <source>
        <dbReference type="ARBA" id="ARBA00022840"/>
    </source>
</evidence>
<dbReference type="Pfam" id="PF00005">
    <property type="entry name" value="ABC_tran"/>
    <property type="match status" value="2"/>
</dbReference>
<evidence type="ECO:0000256" key="2">
    <source>
        <dbReference type="ARBA" id="ARBA00022692"/>
    </source>
</evidence>
<evidence type="ECO:0000256" key="5">
    <source>
        <dbReference type="ARBA" id="ARBA00022989"/>
    </source>
</evidence>
<dbReference type="Gene3D" id="3.40.50.300">
    <property type="entry name" value="P-loop containing nucleotide triphosphate hydrolases"/>
    <property type="match status" value="2"/>
</dbReference>
<dbReference type="InterPro" id="IPR039421">
    <property type="entry name" value="Type_1_exporter"/>
</dbReference>
<feature type="domain" description="ABC transmembrane type-1" evidence="10">
    <location>
        <begin position="35"/>
        <end position="300"/>
    </location>
</feature>
<dbReference type="RefSeq" id="WP_317642954.1">
    <property type="nucleotide sequence ID" value="NZ_AP026800.1"/>
</dbReference>
<accession>A0ABN6SE32</accession>
<comment type="subcellular location">
    <subcellularLocation>
        <location evidence="1">Cell membrane</location>
        <topology evidence="1">Multi-pass membrane protein</topology>
    </subcellularLocation>
</comment>
<feature type="transmembrane region" description="Helical" evidence="8">
    <location>
        <begin position="901"/>
        <end position="921"/>
    </location>
</feature>
<evidence type="ECO:0000256" key="6">
    <source>
        <dbReference type="ARBA" id="ARBA00023136"/>
    </source>
</evidence>
<proteinExistence type="predicted"/>
<feature type="domain" description="ABC transmembrane type-1" evidence="10">
    <location>
        <begin position="671"/>
        <end position="931"/>
    </location>
</feature>
<feature type="transmembrane region" description="Helical" evidence="8">
    <location>
        <begin position="21"/>
        <end position="46"/>
    </location>
</feature>
<evidence type="ECO:0000313" key="11">
    <source>
        <dbReference type="EMBL" id="BDR53919.1"/>
    </source>
</evidence>
<keyword evidence="5 8" id="KW-1133">Transmembrane helix</keyword>